<dbReference type="PANTHER" id="PTHR32057:SF14">
    <property type="entry name" value="PROTEIN ADENYLYLTRANSFERASE SELO, MITOCHONDRIAL"/>
    <property type="match status" value="1"/>
</dbReference>
<dbReference type="EMBL" id="HBHI01024610">
    <property type="protein sequence ID" value="CAD9691517.1"/>
    <property type="molecule type" value="Transcribed_RNA"/>
</dbReference>
<evidence type="ECO:0000256" key="4">
    <source>
        <dbReference type="ARBA" id="ARBA00022695"/>
    </source>
</evidence>
<name>A0A7S2S736_9STRA</name>
<gene>
    <name evidence="10" type="ORF">EANT1437_LOCUS12621</name>
</gene>
<evidence type="ECO:0000256" key="6">
    <source>
        <dbReference type="ARBA" id="ARBA00022741"/>
    </source>
</evidence>
<protein>
    <recommendedName>
        <fullName evidence="9">Selenoprotein O</fullName>
    </recommendedName>
</protein>
<dbReference type="AlphaFoldDB" id="A0A7S2S736"/>
<reference evidence="10" key="1">
    <citation type="submission" date="2021-01" db="EMBL/GenBank/DDBJ databases">
        <authorList>
            <person name="Corre E."/>
            <person name="Pelletier E."/>
            <person name="Niang G."/>
            <person name="Scheremetjew M."/>
            <person name="Finn R."/>
            <person name="Kale V."/>
            <person name="Holt S."/>
            <person name="Cochrane G."/>
            <person name="Meng A."/>
            <person name="Brown T."/>
            <person name="Cohen L."/>
        </authorList>
    </citation>
    <scope>NUCLEOTIDE SEQUENCE</scope>
    <source>
        <strain evidence="10">CCMP1452</strain>
    </source>
</reference>
<accession>A0A7S2S736</accession>
<dbReference type="Pfam" id="PF02696">
    <property type="entry name" value="SelO"/>
    <property type="match status" value="1"/>
</dbReference>
<evidence type="ECO:0000256" key="3">
    <source>
        <dbReference type="ARBA" id="ARBA00022679"/>
    </source>
</evidence>
<dbReference type="PANTHER" id="PTHR32057">
    <property type="entry name" value="PROTEIN ADENYLYLTRANSFERASE SELO, MITOCHONDRIAL"/>
    <property type="match status" value="1"/>
</dbReference>
<keyword evidence="5" id="KW-0479">Metal-binding</keyword>
<dbReference type="InterPro" id="IPR003846">
    <property type="entry name" value="SelO"/>
</dbReference>
<keyword evidence="4" id="KW-0548">Nucleotidyltransferase</keyword>
<evidence type="ECO:0000256" key="7">
    <source>
        <dbReference type="ARBA" id="ARBA00022840"/>
    </source>
</evidence>
<keyword evidence="7" id="KW-0067">ATP-binding</keyword>
<comment type="similarity">
    <text evidence="2">Belongs to the SELO family.</text>
</comment>
<keyword evidence="8" id="KW-0460">Magnesium</keyword>
<dbReference type="GO" id="GO:0005524">
    <property type="term" value="F:ATP binding"/>
    <property type="evidence" value="ECO:0007669"/>
    <property type="project" value="UniProtKB-KW"/>
</dbReference>
<dbReference type="GO" id="GO:0046872">
    <property type="term" value="F:metal ion binding"/>
    <property type="evidence" value="ECO:0007669"/>
    <property type="project" value="UniProtKB-KW"/>
</dbReference>
<dbReference type="GO" id="GO:0070733">
    <property type="term" value="F:AMPylase activity"/>
    <property type="evidence" value="ECO:0007669"/>
    <property type="project" value="TreeGrafter"/>
</dbReference>
<sequence>MESIMPIIERYSTEKDAKSFRESTLVKAQKVFSDKVEAVFRKKLGFHPDDESGDKVWDMLEPMMRETKTDWTVFWRRLSTVATEYPISTTDANDDVNYEEMLELLHGNDEVTEGSSPFYEPLSDGARTKYLKWIQLWRESLNASHKQNKNGNYDNNDNETYFERMRQANPKYTLREWMLVDAYTKASFSSLSNPMFQISLKSTETTDESMIHELFELIQNPYEEGTQEQEEKYYRRAPDKALKQGGTAFMS</sequence>
<evidence type="ECO:0000256" key="1">
    <source>
        <dbReference type="ARBA" id="ARBA00001946"/>
    </source>
</evidence>
<evidence type="ECO:0000256" key="9">
    <source>
        <dbReference type="ARBA" id="ARBA00031547"/>
    </source>
</evidence>
<evidence type="ECO:0000256" key="5">
    <source>
        <dbReference type="ARBA" id="ARBA00022723"/>
    </source>
</evidence>
<evidence type="ECO:0000256" key="8">
    <source>
        <dbReference type="ARBA" id="ARBA00022842"/>
    </source>
</evidence>
<dbReference type="GO" id="GO:0005739">
    <property type="term" value="C:mitochondrion"/>
    <property type="evidence" value="ECO:0007669"/>
    <property type="project" value="TreeGrafter"/>
</dbReference>
<keyword evidence="6" id="KW-0547">Nucleotide-binding</keyword>
<evidence type="ECO:0000256" key="2">
    <source>
        <dbReference type="ARBA" id="ARBA00009747"/>
    </source>
</evidence>
<keyword evidence="3" id="KW-0808">Transferase</keyword>
<organism evidence="10">
    <name type="scientific">Eucampia antarctica</name>
    <dbReference type="NCBI Taxonomy" id="49252"/>
    <lineage>
        <taxon>Eukaryota</taxon>
        <taxon>Sar</taxon>
        <taxon>Stramenopiles</taxon>
        <taxon>Ochrophyta</taxon>
        <taxon>Bacillariophyta</taxon>
        <taxon>Mediophyceae</taxon>
        <taxon>Biddulphiophycidae</taxon>
        <taxon>Hemiaulales</taxon>
        <taxon>Hemiaulaceae</taxon>
        <taxon>Eucampia</taxon>
    </lineage>
</organism>
<evidence type="ECO:0000313" key="10">
    <source>
        <dbReference type="EMBL" id="CAD9691517.1"/>
    </source>
</evidence>
<proteinExistence type="inferred from homology"/>
<comment type="cofactor">
    <cofactor evidence="1">
        <name>Mg(2+)</name>
        <dbReference type="ChEBI" id="CHEBI:18420"/>
    </cofactor>
</comment>